<reference evidence="2 3" key="1">
    <citation type="submission" date="2019-08" db="EMBL/GenBank/DDBJ databases">
        <title>In-depth cultivation of the pig gut microbiome towards novel bacterial diversity and tailored functional studies.</title>
        <authorList>
            <person name="Wylensek D."/>
            <person name="Hitch T.C.A."/>
            <person name="Clavel T."/>
        </authorList>
    </citation>
    <scope>NUCLEOTIDE SEQUENCE [LARGE SCALE GENOMIC DNA]</scope>
    <source>
        <strain evidence="2 3">WCA-MUC-591-APC-4B</strain>
    </source>
</reference>
<name>A0A6N7XLM2_9FIRM</name>
<dbReference type="PRINTS" id="PR00445">
    <property type="entry name" value="HUPFHYPC"/>
</dbReference>
<dbReference type="AlphaFoldDB" id="A0A6N7XLM2"/>
<dbReference type="EMBL" id="VUNA01000005">
    <property type="protein sequence ID" value="MST70481.1"/>
    <property type="molecule type" value="Genomic_DNA"/>
</dbReference>
<dbReference type="InterPro" id="IPR001109">
    <property type="entry name" value="Hydrogenase_HupF/HypC"/>
</dbReference>
<comment type="caution">
    <text evidence="2">The sequence shown here is derived from an EMBL/GenBank/DDBJ whole genome shotgun (WGS) entry which is preliminary data.</text>
</comment>
<evidence type="ECO:0000313" key="2">
    <source>
        <dbReference type="EMBL" id="MST70481.1"/>
    </source>
</evidence>
<dbReference type="Proteomes" id="UP000469424">
    <property type="component" value="Unassembled WGS sequence"/>
</dbReference>
<evidence type="ECO:0000256" key="1">
    <source>
        <dbReference type="ARBA" id="ARBA00006018"/>
    </source>
</evidence>
<protein>
    <submittedName>
        <fullName evidence="2">HypC/HybG/HupF family hydrogenase formation chaperone</fullName>
    </submittedName>
</protein>
<comment type="similarity">
    <text evidence="1">Belongs to the HupF/HypC family.</text>
</comment>
<dbReference type="GO" id="GO:1902670">
    <property type="term" value="F:carbon dioxide binding"/>
    <property type="evidence" value="ECO:0007669"/>
    <property type="project" value="TreeGrafter"/>
</dbReference>
<gene>
    <name evidence="2" type="ORF">FYJ65_03855</name>
</gene>
<dbReference type="PANTHER" id="PTHR35177">
    <property type="entry name" value="HYDROGENASE MATURATION FACTOR HYBG"/>
    <property type="match status" value="1"/>
</dbReference>
<proteinExistence type="inferred from homology"/>
<accession>A0A6N7XLM2</accession>
<dbReference type="RefSeq" id="WP_154554045.1">
    <property type="nucleotide sequence ID" value="NZ_JAQXUZ010000027.1"/>
</dbReference>
<dbReference type="GO" id="GO:0005506">
    <property type="term" value="F:iron ion binding"/>
    <property type="evidence" value="ECO:0007669"/>
    <property type="project" value="TreeGrafter"/>
</dbReference>
<organism evidence="2 3">
    <name type="scientific">Mogibacterium kristiansenii</name>
    <dbReference type="NCBI Taxonomy" id="2606708"/>
    <lineage>
        <taxon>Bacteria</taxon>
        <taxon>Bacillati</taxon>
        <taxon>Bacillota</taxon>
        <taxon>Clostridia</taxon>
        <taxon>Peptostreptococcales</taxon>
        <taxon>Anaerovoracaceae</taxon>
        <taxon>Mogibacterium</taxon>
    </lineage>
</organism>
<dbReference type="NCBIfam" id="TIGR00074">
    <property type="entry name" value="hypC_hupF"/>
    <property type="match status" value="1"/>
</dbReference>
<keyword evidence="3" id="KW-1185">Reference proteome</keyword>
<dbReference type="SUPFAM" id="SSF159127">
    <property type="entry name" value="HupF/HypC-like"/>
    <property type="match status" value="1"/>
</dbReference>
<evidence type="ECO:0000313" key="3">
    <source>
        <dbReference type="Proteomes" id="UP000469424"/>
    </source>
</evidence>
<sequence>MCVGIKARVSDVENGMAVIDNSGVRRKISSELIEDLAPGDYVMVHAGIAIARVTGDDSEEASEVMEAL</sequence>
<dbReference type="PANTHER" id="PTHR35177:SF2">
    <property type="entry name" value="HYDROGENASE MATURATION FACTOR HYBG"/>
    <property type="match status" value="1"/>
</dbReference>
<dbReference type="GO" id="GO:0051604">
    <property type="term" value="P:protein maturation"/>
    <property type="evidence" value="ECO:0007669"/>
    <property type="project" value="TreeGrafter"/>
</dbReference>
<dbReference type="Gene3D" id="2.30.30.140">
    <property type="match status" value="1"/>
</dbReference>
<dbReference type="Pfam" id="PF01455">
    <property type="entry name" value="HupF_HypC"/>
    <property type="match status" value="1"/>
</dbReference>